<proteinExistence type="predicted"/>
<protein>
    <submittedName>
        <fullName evidence="1">PHP domain-like protein</fullName>
    </submittedName>
</protein>
<gene>
    <name evidence="1" type="ORF">BDY19DRAFT_975098</name>
</gene>
<reference evidence="1" key="1">
    <citation type="journal article" date="2021" name="Environ. Microbiol.">
        <title>Gene family expansions and transcriptome signatures uncover fungal adaptations to wood decay.</title>
        <authorList>
            <person name="Hage H."/>
            <person name="Miyauchi S."/>
            <person name="Viragh M."/>
            <person name="Drula E."/>
            <person name="Min B."/>
            <person name="Chaduli D."/>
            <person name="Navarro D."/>
            <person name="Favel A."/>
            <person name="Norest M."/>
            <person name="Lesage-Meessen L."/>
            <person name="Balint B."/>
            <person name="Merenyi Z."/>
            <person name="de Eugenio L."/>
            <person name="Morin E."/>
            <person name="Martinez A.T."/>
            <person name="Baldrian P."/>
            <person name="Stursova M."/>
            <person name="Martinez M.J."/>
            <person name="Novotny C."/>
            <person name="Magnuson J.K."/>
            <person name="Spatafora J.W."/>
            <person name="Maurice S."/>
            <person name="Pangilinan J."/>
            <person name="Andreopoulos W."/>
            <person name="LaButti K."/>
            <person name="Hundley H."/>
            <person name="Na H."/>
            <person name="Kuo A."/>
            <person name="Barry K."/>
            <person name="Lipzen A."/>
            <person name="Henrissat B."/>
            <person name="Riley R."/>
            <person name="Ahrendt S."/>
            <person name="Nagy L.G."/>
            <person name="Grigoriev I.V."/>
            <person name="Martin F."/>
            <person name="Rosso M.N."/>
        </authorList>
    </citation>
    <scope>NUCLEOTIDE SEQUENCE</scope>
    <source>
        <strain evidence="1">CBS 384.51</strain>
    </source>
</reference>
<organism evidence="1 2">
    <name type="scientific">Irpex rosettiformis</name>
    <dbReference type="NCBI Taxonomy" id="378272"/>
    <lineage>
        <taxon>Eukaryota</taxon>
        <taxon>Fungi</taxon>
        <taxon>Dikarya</taxon>
        <taxon>Basidiomycota</taxon>
        <taxon>Agaricomycotina</taxon>
        <taxon>Agaricomycetes</taxon>
        <taxon>Polyporales</taxon>
        <taxon>Irpicaceae</taxon>
        <taxon>Irpex</taxon>
    </lineage>
</organism>
<accession>A0ACB8TQ23</accession>
<sequence length="389" mass="41841">MYIDLNIPTPVIATPTPAQSKKSKGKAPQQRDQNVVSFSPAQLTAIEARLDVLEHLGYTVFALNQTVLKKIDAKTHVNTLNPLIERLRWRANITLLKRLTIVLDEESEKGFGLTNGNLSIISPYDLIALQPTTVTTFSQACLSHTVPSNLTAHIISLPLTLPRLPFNLKHTMVRTAIKNGAVFEIPYVGALGGDIDPALGNVGGGESGASVKRNWWAAAREVVRVTKGKGIIVTSGVTNVADLRAPRDVGNLLTMLDLPQNLAHDASTKTPQSLVKRAQTRKTYRAVLSEPKIVIPKAIVNAGNSADVGSQDSVPPLQTSAAEAPKTEPSTPAVEEAADFAPPAPPEEQSDFQGGGRKRPREEDSGSRGADSSPPKATNLKKKKKKYQM</sequence>
<dbReference type="Proteomes" id="UP001055072">
    <property type="component" value="Unassembled WGS sequence"/>
</dbReference>
<keyword evidence="2" id="KW-1185">Reference proteome</keyword>
<evidence type="ECO:0000313" key="2">
    <source>
        <dbReference type="Proteomes" id="UP001055072"/>
    </source>
</evidence>
<evidence type="ECO:0000313" key="1">
    <source>
        <dbReference type="EMBL" id="KAI0083889.1"/>
    </source>
</evidence>
<comment type="caution">
    <text evidence="1">The sequence shown here is derived from an EMBL/GenBank/DDBJ whole genome shotgun (WGS) entry which is preliminary data.</text>
</comment>
<name>A0ACB8TQ23_9APHY</name>
<dbReference type="EMBL" id="MU274951">
    <property type="protein sequence ID" value="KAI0083889.1"/>
    <property type="molecule type" value="Genomic_DNA"/>
</dbReference>